<feature type="domain" description="EF-hand" evidence="3">
    <location>
        <begin position="118"/>
        <end position="144"/>
    </location>
</feature>
<evidence type="ECO:0000256" key="1">
    <source>
        <dbReference type="SAM" id="MobiDB-lite"/>
    </source>
</evidence>
<keyword evidence="2" id="KW-0732">Signal</keyword>
<feature type="chain" id="PRO_5047259261" description="EF-hand domain-containing protein" evidence="2">
    <location>
        <begin position="27"/>
        <end position="209"/>
    </location>
</feature>
<evidence type="ECO:0000259" key="3">
    <source>
        <dbReference type="PROSITE" id="PS50222"/>
    </source>
</evidence>
<dbReference type="InterPro" id="IPR002048">
    <property type="entry name" value="EF_hand_dom"/>
</dbReference>
<dbReference type="EMBL" id="JAXCLX010000002">
    <property type="protein sequence ID" value="MDY0872781.1"/>
    <property type="molecule type" value="Genomic_DNA"/>
</dbReference>
<dbReference type="InterPro" id="IPR011992">
    <property type="entry name" value="EF-hand-dom_pair"/>
</dbReference>
<feature type="compositionally biased region" description="Basic and acidic residues" evidence="1">
    <location>
        <begin position="135"/>
        <end position="158"/>
    </location>
</feature>
<keyword evidence="5" id="KW-1185">Reference proteome</keyword>
<dbReference type="SUPFAM" id="SSF47473">
    <property type="entry name" value="EF-hand"/>
    <property type="match status" value="1"/>
</dbReference>
<feature type="domain" description="EF-hand" evidence="3">
    <location>
        <begin position="46"/>
        <end position="81"/>
    </location>
</feature>
<dbReference type="Proteomes" id="UP001271769">
    <property type="component" value="Unassembled WGS sequence"/>
</dbReference>
<dbReference type="RefSeq" id="WP_320501255.1">
    <property type="nucleotide sequence ID" value="NZ_JAXCLX010000002.1"/>
</dbReference>
<evidence type="ECO:0000313" key="5">
    <source>
        <dbReference type="Proteomes" id="UP001271769"/>
    </source>
</evidence>
<dbReference type="Gene3D" id="1.10.238.10">
    <property type="entry name" value="EF-hand"/>
    <property type="match status" value="3"/>
</dbReference>
<protein>
    <recommendedName>
        <fullName evidence="3">EF-hand domain-containing protein</fullName>
    </recommendedName>
</protein>
<feature type="domain" description="EF-hand" evidence="3">
    <location>
        <begin position="173"/>
        <end position="202"/>
    </location>
</feature>
<sequence>MKNSNRLMLLGGVLGLMLGAVAPALADFGPWQKADTNKDGAIDRAEFDAQGAERFKAIDANGDGFATSDEMKAYHEAQRAKFEAGKGDMAAKFLKRLDKDNDGKISAAEWPKDGRLKFEKADANGDGFVTSEEMAQAHKPRDGGKGDPADRLAKLDTDKDGKISVAEWNVMGEKMFARLDDNKDGKISADEMPKHDRMKHGDGEPEAQP</sequence>
<dbReference type="PANTHER" id="PTHR10827:SF85">
    <property type="entry name" value="CALCIUM-BINDING PROTEIN"/>
    <property type="match status" value="1"/>
</dbReference>
<comment type="caution">
    <text evidence="4">The sequence shown here is derived from an EMBL/GenBank/DDBJ whole genome shotgun (WGS) entry which is preliminary data.</text>
</comment>
<feature type="region of interest" description="Disordered" evidence="1">
    <location>
        <begin position="177"/>
        <end position="209"/>
    </location>
</feature>
<evidence type="ECO:0000256" key="2">
    <source>
        <dbReference type="SAM" id="SignalP"/>
    </source>
</evidence>
<evidence type="ECO:0000313" key="4">
    <source>
        <dbReference type="EMBL" id="MDY0872781.1"/>
    </source>
</evidence>
<feature type="region of interest" description="Disordered" evidence="1">
    <location>
        <begin position="132"/>
        <end position="158"/>
    </location>
</feature>
<feature type="compositionally biased region" description="Basic and acidic residues" evidence="1">
    <location>
        <begin position="177"/>
        <end position="203"/>
    </location>
</feature>
<dbReference type="PROSITE" id="PS50222">
    <property type="entry name" value="EF_HAND_2"/>
    <property type="match status" value="3"/>
</dbReference>
<dbReference type="Pfam" id="PF13202">
    <property type="entry name" value="EF-hand_5"/>
    <property type="match status" value="6"/>
</dbReference>
<organism evidence="4 5">
    <name type="scientific">Dongia rigui</name>
    <dbReference type="NCBI Taxonomy" id="940149"/>
    <lineage>
        <taxon>Bacteria</taxon>
        <taxon>Pseudomonadati</taxon>
        <taxon>Pseudomonadota</taxon>
        <taxon>Alphaproteobacteria</taxon>
        <taxon>Rhodospirillales</taxon>
        <taxon>Dongiaceae</taxon>
        <taxon>Dongia</taxon>
    </lineage>
</organism>
<dbReference type="InterPro" id="IPR018247">
    <property type="entry name" value="EF_Hand_1_Ca_BS"/>
</dbReference>
<reference evidence="4 5" key="1">
    <citation type="journal article" date="2013" name="Antonie Van Leeuwenhoek">
        <title>Dongia rigui sp. nov., isolated from freshwater of a large wetland in Korea.</title>
        <authorList>
            <person name="Baik K.S."/>
            <person name="Hwang Y.M."/>
            <person name="Choi J.S."/>
            <person name="Kwon J."/>
            <person name="Seong C.N."/>
        </authorList>
    </citation>
    <scope>NUCLEOTIDE SEQUENCE [LARGE SCALE GENOMIC DNA]</scope>
    <source>
        <strain evidence="4 5">04SU4-P</strain>
    </source>
</reference>
<name>A0ABU5DZL9_9PROT</name>
<feature type="signal peptide" evidence="2">
    <location>
        <begin position="1"/>
        <end position="26"/>
    </location>
</feature>
<gene>
    <name evidence="4" type="ORF">SMD31_12635</name>
</gene>
<dbReference type="PANTHER" id="PTHR10827">
    <property type="entry name" value="RETICULOCALBIN"/>
    <property type="match status" value="1"/>
</dbReference>
<dbReference type="PROSITE" id="PS00018">
    <property type="entry name" value="EF_HAND_1"/>
    <property type="match status" value="2"/>
</dbReference>
<accession>A0ABU5DZL9</accession>
<proteinExistence type="predicted"/>